<sequence length="65" mass="7368">MDEVRVISSDKDGADLRREKRKSRYHVRCDGTADDREINDAIASLGSPSMFTSAEDYERIFGGDR</sequence>
<comment type="caution">
    <text evidence="2">The sequence shown here is derived from an EMBL/GenBank/DDBJ whole genome shotgun (WGS) entry which is preliminary data.</text>
</comment>
<evidence type="ECO:0000256" key="1">
    <source>
        <dbReference type="SAM" id="MobiDB-lite"/>
    </source>
</evidence>
<dbReference type="EMBL" id="LAZR01038866">
    <property type="protein sequence ID" value="KKL18450.1"/>
    <property type="molecule type" value="Genomic_DNA"/>
</dbReference>
<organism evidence="2">
    <name type="scientific">marine sediment metagenome</name>
    <dbReference type="NCBI Taxonomy" id="412755"/>
    <lineage>
        <taxon>unclassified sequences</taxon>
        <taxon>metagenomes</taxon>
        <taxon>ecological metagenomes</taxon>
    </lineage>
</organism>
<feature type="compositionally biased region" description="Basic and acidic residues" evidence="1">
    <location>
        <begin position="1"/>
        <end position="18"/>
    </location>
</feature>
<proteinExistence type="predicted"/>
<protein>
    <submittedName>
        <fullName evidence="2">Uncharacterized protein</fullName>
    </submittedName>
</protein>
<feature type="region of interest" description="Disordered" evidence="1">
    <location>
        <begin position="1"/>
        <end position="21"/>
    </location>
</feature>
<dbReference type="AlphaFoldDB" id="A0A0F9B9X5"/>
<accession>A0A0F9B9X5</accession>
<reference evidence="2" key="1">
    <citation type="journal article" date="2015" name="Nature">
        <title>Complex archaea that bridge the gap between prokaryotes and eukaryotes.</title>
        <authorList>
            <person name="Spang A."/>
            <person name="Saw J.H."/>
            <person name="Jorgensen S.L."/>
            <person name="Zaremba-Niedzwiedzka K."/>
            <person name="Martijn J."/>
            <person name="Lind A.E."/>
            <person name="van Eijk R."/>
            <person name="Schleper C."/>
            <person name="Guy L."/>
            <person name="Ettema T.J."/>
        </authorList>
    </citation>
    <scope>NUCLEOTIDE SEQUENCE</scope>
</reference>
<name>A0A0F9B9X5_9ZZZZ</name>
<evidence type="ECO:0000313" key="2">
    <source>
        <dbReference type="EMBL" id="KKL18450.1"/>
    </source>
</evidence>
<gene>
    <name evidence="2" type="ORF">LCGC14_2475420</name>
</gene>